<evidence type="ECO:0000256" key="2">
    <source>
        <dbReference type="ARBA" id="ARBA00007282"/>
    </source>
</evidence>
<dbReference type="InterPro" id="IPR032805">
    <property type="entry name" value="Wax_synthase_dom"/>
</dbReference>
<evidence type="ECO:0000256" key="7">
    <source>
        <dbReference type="SAM" id="Phobius"/>
    </source>
</evidence>
<comment type="similarity">
    <text evidence="2">Belongs to the wax synthase family.</text>
</comment>
<dbReference type="GO" id="GO:0008374">
    <property type="term" value="F:O-acyltransferase activity"/>
    <property type="evidence" value="ECO:0007669"/>
    <property type="project" value="InterPro"/>
</dbReference>
<dbReference type="EMBL" id="JAACJJ010000003">
    <property type="protein sequence ID" value="KAF5328771.1"/>
    <property type="molecule type" value="Genomic_DNA"/>
</dbReference>
<dbReference type="PANTHER" id="PTHR31595">
    <property type="entry name" value="LONG-CHAIN-ALCOHOL O-FATTY-ACYLTRANSFERASE 3-RELATED"/>
    <property type="match status" value="1"/>
</dbReference>
<evidence type="ECO:0000259" key="8">
    <source>
        <dbReference type="Pfam" id="PF13813"/>
    </source>
</evidence>
<proteinExistence type="inferred from homology"/>
<dbReference type="PANTHER" id="PTHR31595:SF27">
    <property type="entry name" value="WAX SYNTHASE DOMAIN-CONTAINING PROTEIN-RELATED"/>
    <property type="match status" value="1"/>
</dbReference>
<evidence type="ECO:0000256" key="5">
    <source>
        <dbReference type="ARBA" id="ARBA00022989"/>
    </source>
</evidence>
<feature type="transmembrane region" description="Helical" evidence="7">
    <location>
        <begin position="185"/>
        <end position="212"/>
    </location>
</feature>
<dbReference type="GO" id="GO:0006629">
    <property type="term" value="P:lipid metabolic process"/>
    <property type="evidence" value="ECO:0007669"/>
    <property type="project" value="InterPro"/>
</dbReference>
<evidence type="ECO:0000313" key="10">
    <source>
        <dbReference type="Proteomes" id="UP000567179"/>
    </source>
</evidence>
<organism evidence="9 10">
    <name type="scientific">Psilocybe cf. subviscida</name>
    <dbReference type="NCBI Taxonomy" id="2480587"/>
    <lineage>
        <taxon>Eukaryota</taxon>
        <taxon>Fungi</taxon>
        <taxon>Dikarya</taxon>
        <taxon>Basidiomycota</taxon>
        <taxon>Agaricomycotina</taxon>
        <taxon>Agaricomycetes</taxon>
        <taxon>Agaricomycetidae</taxon>
        <taxon>Agaricales</taxon>
        <taxon>Agaricineae</taxon>
        <taxon>Strophariaceae</taxon>
        <taxon>Psilocybe</taxon>
    </lineage>
</organism>
<evidence type="ECO:0000256" key="1">
    <source>
        <dbReference type="ARBA" id="ARBA00004141"/>
    </source>
</evidence>
<protein>
    <recommendedName>
        <fullName evidence="8">Wax synthase domain-containing protein</fullName>
    </recommendedName>
</protein>
<keyword evidence="5 7" id="KW-1133">Transmembrane helix</keyword>
<dbReference type="GO" id="GO:0016020">
    <property type="term" value="C:membrane"/>
    <property type="evidence" value="ECO:0007669"/>
    <property type="project" value="UniProtKB-SubCell"/>
</dbReference>
<feature type="transmembrane region" description="Helical" evidence="7">
    <location>
        <begin position="332"/>
        <end position="350"/>
    </location>
</feature>
<reference evidence="9 10" key="1">
    <citation type="journal article" date="2020" name="ISME J.">
        <title>Uncovering the hidden diversity of litter-decomposition mechanisms in mushroom-forming fungi.</title>
        <authorList>
            <person name="Floudas D."/>
            <person name="Bentzer J."/>
            <person name="Ahren D."/>
            <person name="Johansson T."/>
            <person name="Persson P."/>
            <person name="Tunlid A."/>
        </authorList>
    </citation>
    <scope>NUCLEOTIDE SEQUENCE [LARGE SCALE GENOMIC DNA]</scope>
    <source>
        <strain evidence="9 10">CBS 101986</strain>
    </source>
</reference>
<comment type="caution">
    <text evidence="9">The sequence shown here is derived from an EMBL/GenBank/DDBJ whole genome shotgun (WGS) entry which is preliminary data.</text>
</comment>
<sequence>MRGKTDTNAGLVPLLNLLLIVAWAQGGRDYARVNWLFFLPIASLCVYIIFFTATSDITSDYASALNVAQLFFVASATILLRHHQPELRQIGQNKVTAEMSFYERLKWAVSLLLTPRGVGWSFEPTDHLPPKPNSSRLRFIFTQLKWIAFYALMFDVVSMFIRANPCFGTGGPSLAAFGWVWRSTSWLYILVAYAPMSLLYASLSIASVGLGFSKPHHWPHLFGTPRDAYTLRNCWGRVWHQMLRKLLTVHSNVAATTLDLPRNTFTTYFKLCLSFFISGLIHYAGDYMLYQNWSGRSMEFFLLQAVGITLEDAVVGIAKTLGYTTKTPLTKLLGFCWVFAWFTFCLPLWLDPNLHAGTGDQGVNLSIILGIWKGDWTPKRAPVTV</sequence>
<dbReference type="Proteomes" id="UP000567179">
    <property type="component" value="Unassembled WGS sequence"/>
</dbReference>
<evidence type="ECO:0000256" key="6">
    <source>
        <dbReference type="ARBA" id="ARBA00023136"/>
    </source>
</evidence>
<comment type="subcellular location">
    <subcellularLocation>
        <location evidence="1">Membrane</location>
        <topology evidence="1">Multi-pass membrane protein</topology>
    </subcellularLocation>
</comment>
<evidence type="ECO:0000256" key="3">
    <source>
        <dbReference type="ARBA" id="ARBA00022679"/>
    </source>
</evidence>
<dbReference type="Pfam" id="PF13813">
    <property type="entry name" value="MBOAT_2"/>
    <property type="match status" value="1"/>
</dbReference>
<feature type="transmembrane region" description="Helical" evidence="7">
    <location>
        <begin position="61"/>
        <end position="80"/>
    </location>
</feature>
<feature type="transmembrane region" description="Helical" evidence="7">
    <location>
        <begin position="300"/>
        <end position="320"/>
    </location>
</feature>
<feature type="transmembrane region" description="Helical" evidence="7">
    <location>
        <begin position="268"/>
        <end position="285"/>
    </location>
</feature>
<evidence type="ECO:0000313" key="9">
    <source>
        <dbReference type="EMBL" id="KAF5328771.1"/>
    </source>
</evidence>
<accession>A0A8H5BTG8</accession>
<feature type="transmembrane region" description="Helical" evidence="7">
    <location>
        <begin position="36"/>
        <end position="55"/>
    </location>
</feature>
<keyword evidence="3" id="KW-0808">Transferase</keyword>
<dbReference type="InterPro" id="IPR044851">
    <property type="entry name" value="Wax_synthase"/>
</dbReference>
<dbReference type="OrthoDB" id="1077582at2759"/>
<keyword evidence="4 7" id="KW-0812">Transmembrane</keyword>
<feature type="domain" description="Wax synthase" evidence="8">
    <location>
        <begin position="218"/>
        <end position="303"/>
    </location>
</feature>
<keyword evidence="6 7" id="KW-0472">Membrane</keyword>
<dbReference type="AlphaFoldDB" id="A0A8H5BTG8"/>
<name>A0A8H5BTG8_9AGAR</name>
<keyword evidence="10" id="KW-1185">Reference proteome</keyword>
<evidence type="ECO:0000256" key="4">
    <source>
        <dbReference type="ARBA" id="ARBA00022692"/>
    </source>
</evidence>
<gene>
    <name evidence="9" type="ORF">D9619_011601</name>
</gene>
<feature type="transmembrane region" description="Helical" evidence="7">
    <location>
        <begin position="6"/>
        <end position="24"/>
    </location>
</feature>
<feature type="transmembrane region" description="Helical" evidence="7">
    <location>
        <begin position="146"/>
        <end position="165"/>
    </location>
</feature>